<comment type="caution">
    <text evidence="1">The sequence shown here is derived from an EMBL/GenBank/DDBJ whole genome shotgun (WGS) entry which is preliminary data.</text>
</comment>
<dbReference type="AlphaFoldDB" id="A0A318SKN7"/>
<evidence type="ECO:0000313" key="2">
    <source>
        <dbReference type="Proteomes" id="UP000247540"/>
    </source>
</evidence>
<sequence>MKAADLQTVATREIPVGKHRGCPIANLPAHYPHWFTREGFRPGRIGRLPARMFELGHNGPRDLPAPLRPARPHGDYYSIVTLPSLTRRANLAVSSAIWRAIS</sequence>
<protein>
    <submittedName>
        <fullName evidence="1">Uncharacterized protein (DUF3820 family)</fullName>
    </submittedName>
</protein>
<name>A0A318SKN7_9BURK</name>
<evidence type="ECO:0000313" key="1">
    <source>
        <dbReference type="EMBL" id="PYE76341.1"/>
    </source>
</evidence>
<reference evidence="1 2" key="1">
    <citation type="submission" date="2018-06" db="EMBL/GenBank/DDBJ databases">
        <title>Genomic Encyclopedia of Type Strains, Phase III (KMG-III): the genomes of soil and plant-associated and newly described type strains.</title>
        <authorList>
            <person name="Whitman W."/>
        </authorList>
    </citation>
    <scope>NUCLEOTIDE SEQUENCE [LARGE SCALE GENOMIC DNA]</scope>
    <source>
        <strain evidence="1 2">CECT 7646</strain>
    </source>
</reference>
<dbReference type="OrthoDB" id="9807855at2"/>
<dbReference type="Pfam" id="PF12843">
    <property type="entry name" value="QSregVF_b"/>
    <property type="match status" value="1"/>
</dbReference>
<dbReference type="Proteomes" id="UP000247540">
    <property type="component" value="Unassembled WGS sequence"/>
</dbReference>
<dbReference type="EMBL" id="QJTC01000013">
    <property type="protein sequence ID" value="PYE76341.1"/>
    <property type="molecule type" value="Genomic_DNA"/>
</dbReference>
<dbReference type="InterPro" id="IPR024530">
    <property type="entry name" value="QSregVF_b"/>
</dbReference>
<dbReference type="RefSeq" id="WP_110465825.1">
    <property type="nucleotide sequence ID" value="NZ_JAMOFZ010000013.1"/>
</dbReference>
<proteinExistence type="predicted"/>
<keyword evidence="2" id="KW-1185">Reference proteome</keyword>
<accession>A0A318SKN7</accession>
<organism evidence="1 2">
    <name type="scientific">Xylophilus ampelinus</name>
    <dbReference type="NCBI Taxonomy" id="54067"/>
    <lineage>
        <taxon>Bacteria</taxon>
        <taxon>Pseudomonadati</taxon>
        <taxon>Pseudomonadota</taxon>
        <taxon>Betaproteobacteria</taxon>
        <taxon>Burkholderiales</taxon>
        <taxon>Xylophilus</taxon>
    </lineage>
</organism>
<gene>
    <name evidence="1" type="ORF">DFQ15_11329</name>
</gene>